<evidence type="ECO:0000313" key="2">
    <source>
        <dbReference type="Proteomes" id="UP000017836"/>
    </source>
</evidence>
<dbReference type="Gramene" id="ERN19668">
    <property type="protein sequence ID" value="ERN19668"/>
    <property type="gene ID" value="AMTR_s00062p00174040"/>
</dbReference>
<protein>
    <submittedName>
        <fullName evidence="1">Uncharacterized protein</fullName>
    </submittedName>
</protein>
<dbReference type="Proteomes" id="UP000017836">
    <property type="component" value="Unassembled WGS sequence"/>
</dbReference>
<dbReference type="AlphaFoldDB" id="U5DGW0"/>
<organism evidence="1 2">
    <name type="scientific">Amborella trichopoda</name>
    <dbReference type="NCBI Taxonomy" id="13333"/>
    <lineage>
        <taxon>Eukaryota</taxon>
        <taxon>Viridiplantae</taxon>
        <taxon>Streptophyta</taxon>
        <taxon>Embryophyta</taxon>
        <taxon>Tracheophyta</taxon>
        <taxon>Spermatophyta</taxon>
        <taxon>Magnoliopsida</taxon>
        <taxon>Amborellales</taxon>
        <taxon>Amborellaceae</taxon>
        <taxon>Amborella</taxon>
    </lineage>
</organism>
<keyword evidence="2" id="KW-1185">Reference proteome</keyword>
<evidence type="ECO:0000313" key="1">
    <source>
        <dbReference type="EMBL" id="ERN19668.1"/>
    </source>
</evidence>
<reference evidence="2" key="1">
    <citation type="journal article" date="2013" name="Science">
        <title>The Amborella genome and the evolution of flowering plants.</title>
        <authorList>
            <consortium name="Amborella Genome Project"/>
        </authorList>
    </citation>
    <scope>NUCLEOTIDE SEQUENCE [LARGE SCALE GENOMIC DNA]</scope>
</reference>
<sequence length="89" mass="10227">MSDFSTELHQPLVEVLEAVLQSILCDERMGLSERIRVATEVEMRLLWRLAAPAVALWQLKYFQGTLPTWSWLQLRLATLGSRSSHTASW</sequence>
<accession>U5DGW0</accession>
<proteinExistence type="predicted"/>
<name>U5DGW0_AMBTC</name>
<gene>
    <name evidence="1" type="ORF">AMTR_s00062p00174040</name>
</gene>
<dbReference type="EMBL" id="KI392068">
    <property type="protein sequence ID" value="ERN19668.1"/>
    <property type="molecule type" value="Genomic_DNA"/>
</dbReference>
<dbReference type="HOGENOM" id="CLU_2457798_0_0_1"/>